<sequence length="79" mass="8184">MAALIFAQLAASTLAPHAQAIKASTSVAGTKFSLPVKDLGILADRLNRGNPLTYFTTGLNSTPLGGGSVKIEYNTYADT</sequence>
<organism evidence="1 2">
    <name type="scientific">Herbiconiux daphne</name>
    <dbReference type="NCBI Taxonomy" id="2970914"/>
    <lineage>
        <taxon>Bacteria</taxon>
        <taxon>Bacillati</taxon>
        <taxon>Actinomycetota</taxon>
        <taxon>Actinomycetes</taxon>
        <taxon>Micrococcales</taxon>
        <taxon>Microbacteriaceae</taxon>
        <taxon>Herbiconiux</taxon>
    </lineage>
</organism>
<protein>
    <submittedName>
        <fullName evidence="1">Uncharacterized protein</fullName>
    </submittedName>
</protein>
<name>A0ABT2HA82_9MICO</name>
<keyword evidence="2" id="KW-1185">Reference proteome</keyword>
<comment type="caution">
    <text evidence="1">The sequence shown here is derived from an EMBL/GenBank/DDBJ whole genome shotgun (WGS) entry which is preliminary data.</text>
</comment>
<accession>A0ABT2HA82</accession>
<dbReference type="EMBL" id="JANLCJ010000193">
    <property type="protein sequence ID" value="MCS5736808.1"/>
    <property type="molecule type" value="Genomic_DNA"/>
</dbReference>
<dbReference type="RefSeq" id="WP_259542974.1">
    <property type="nucleotide sequence ID" value="NZ_JANLCJ010000193.1"/>
</dbReference>
<reference evidence="1" key="1">
    <citation type="submission" date="2022-08" db="EMBL/GenBank/DDBJ databases">
        <authorList>
            <person name="Deng Y."/>
            <person name="Han X.-F."/>
            <person name="Zhang Y.-Q."/>
        </authorList>
    </citation>
    <scope>NUCLEOTIDE SEQUENCE</scope>
    <source>
        <strain evidence="1">CPCC 203386</strain>
    </source>
</reference>
<gene>
    <name evidence="1" type="ORF">N1032_24040</name>
</gene>
<evidence type="ECO:0000313" key="1">
    <source>
        <dbReference type="EMBL" id="MCS5736808.1"/>
    </source>
</evidence>
<proteinExistence type="predicted"/>
<evidence type="ECO:0000313" key="2">
    <source>
        <dbReference type="Proteomes" id="UP001165586"/>
    </source>
</evidence>
<dbReference type="Proteomes" id="UP001165586">
    <property type="component" value="Unassembled WGS sequence"/>
</dbReference>